<evidence type="ECO:0000313" key="3">
    <source>
        <dbReference type="Proteomes" id="UP000635565"/>
    </source>
</evidence>
<dbReference type="RefSeq" id="WP_201362561.1">
    <property type="nucleotide sequence ID" value="NZ_BNJJ01000007.1"/>
</dbReference>
<dbReference type="SMART" id="SM00418">
    <property type="entry name" value="HTH_ARSR"/>
    <property type="match status" value="1"/>
</dbReference>
<name>A0ABQ3VG12_9CHLR</name>
<feature type="domain" description="HTH arsR-type" evidence="1">
    <location>
        <begin position="11"/>
        <end position="93"/>
    </location>
</feature>
<dbReference type="PANTHER" id="PTHR38600:SF2">
    <property type="entry name" value="SLL0088 PROTEIN"/>
    <property type="match status" value="1"/>
</dbReference>
<proteinExistence type="predicted"/>
<dbReference type="Proteomes" id="UP000635565">
    <property type="component" value="Unassembled WGS sequence"/>
</dbReference>
<dbReference type="Pfam" id="PF12840">
    <property type="entry name" value="HTH_20"/>
    <property type="match status" value="1"/>
</dbReference>
<evidence type="ECO:0000259" key="1">
    <source>
        <dbReference type="SMART" id="SM00418"/>
    </source>
</evidence>
<dbReference type="CDD" id="cd00090">
    <property type="entry name" value="HTH_ARSR"/>
    <property type="match status" value="1"/>
</dbReference>
<dbReference type="InterPro" id="IPR036390">
    <property type="entry name" value="WH_DNA-bd_sf"/>
</dbReference>
<comment type="caution">
    <text evidence="2">The sequence shown here is derived from an EMBL/GenBank/DDBJ whole genome shotgun (WGS) entry which is preliminary data.</text>
</comment>
<dbReference type="EMBL" id="BNJJ01000007">
    <property type="protein sequence ID" value="GHO84940.1"/>
    <property type="molecule type" value="Genomic_DNA"/>
</dbReference>
<evidence type="ECO:0000313" key="2">
    <source>
        <dbReference type="EMBL" id="GHO84940.1"/>
    </source>
</evidence>
<accession>A0ABQ3VG12</accession>
<organism evidence="2 3">
    <name type="scientific">Dictyobacter formicarum</name>
    <dbReference type="NCBI Taxonomy" id="2778368"/>
    <lineage>
        <taxon>Bacteria</taxon>
        <taxon>Bacillati</taxon>
        <taxon>Chloroflexota</taxon>
        <taxon>Ktedonobacteria</taxon>
        <taxon>Ktedonobacterales</taxon>
        <taxon>Dictyobacteraceae</taxon>
        <taxon>Dictyobacter</taxon>
    </lineage>
</organism>
<dbReference type="PANTHER" id="PTHR38600">
    <property type="entry name" value="TRANSCRIPTIONAL REGULATORY PROTEIN"/>
    <property type="match status" value="1"/>
</dbReference>
<dbReference type="Gene3D" id="1.10.10.10">
    <property type="entry name" value="Winged helix-like DNA-binding domain superfamily/Winged helix DNA-binding domain"/>
    <property type="match status" value="1"/>
</dbReference>
<sequence length="194" mass="22362">MRDEITLETPEQIRALAHPLRQRIIHALTDAPYTNKQLATRFNVSPPRLYFHVRELLAAGLIEIVSEQPKGGVIEKYYRAVARVMRLGTQTRQAANEEDLLAKSLEVVRQEFMQANAYFDNHFPQLSFAHEPVRISTERLERIQGHLAAIHEEMYQAMQDPQRETREHFVAISYLLHTLPTITEDAVPLPGVKE</sequence>
<gene>
    <name evidence="2" type="ORF">KSZ_29460</name>
</gene>
<keyword evidence="3" id="KW-1185">Reference proteome</keyword>
<reference evidence="2 3" key="1">
    <citation type="journal article" date="2021" name="Int. J. Syst. Evol. Microbiol.">
        <title>Reticulibacter mediterranei gen. nov., sp. nov., within the new family Reticulibacteraceae fam. nov., and Ktedonospora formicarum gen. nov., sp. nov., Ktedonobacter robiniae sp. nov., Dictyobacter formicarum sp. nov. and Dictyobacter arantiisoli sp. nov., belonging to the class Ktedonobacteria.</title>
        <authorList>
            <person name="Yabe S."/>
            <person name="Zheng Y."/>
            <person name="Wang C.M."/>
            <person name="Sakai Y."/>
            <person name="Abe K."/>
            <person name="Yokota A."/>
            <person name="Donadio S."/>
            <person name="Cavaletti L."/>
            <person name="Monciardini P."/>
        </authorList>
    </citation>
    <scope>NUCLEOTIDE SEQUENCE [LARGE SCALE GENOMIC DNA]</scope>
    <source>
        <strain evidence="2 3">SOSP1-9</strain>
    </source>
</reference>
<dbReference type="InterPro" id="IPR036388">
    <property type="entry name" value="WH-like_DNA-bd_sf"/>
</dbReference>
<dbReference type="InterPro" id="IPR001845">
    <property type="entry name" value="HTH_ArsR_DNA-bd_dom"/>
</dbReference>
<dbReference type="SUPFAM" id="SSF46785">
    <property type="entry name" value="Winged helix' DNA-binding domain"/>
    <property type="match status" value="1"/>
</dbReference>
<protein>
    <recommendedName>
        <fullName evidence="1">HTH arsR-type domain-containing protein</fullName>
    </recommendedName>
</protein>
<dbReference type="InterPro" id="IPR011991">
    <property type="entry name" value="ArsR-like_HTH"/>
</dbReference>